<dbReference type="PRINTS" id="PR01900">
    <property type="entry name" value="YIDCPROTEIN"/>
</dbReference>
<keyword evidence="7 13" id="KW-0653">Protein transport</keyword>
<evidence type="ECO:0000256" key="5">
    <source>
        <dbReference type="ARBA" id="ARBA00022475"/>
    </source>
</evidence>
<reference evidence="16 17" key="1">
    <citation type="submission" date="2020-10" db="EMBL/GenBank/DDBJ databases">
        <title>The genome sequence of Chitinilyticum litopenaei 4Y14.</title>
        <authorList>
            <person name="Liu Y."/>
        </authorList>
    </citation>
    <scope>NUCLEOTIDE SEQUENCE [LARGE SCALE GENOMIC DNA]</scope>
    <source>
        <strain evidence="16 17">4Y14</strain>
    </source>
</reference>
<evidence type="ECO:0000256" key="9">
    <source>
        <dbReference type="ARBA" id="ARBA00023136"/>
    </source>
</evidence>
<dbReference type="Pfam" id="PF02096">
    <property type="entry name" value="60KD_IMP"/>
    <property type="match status" value="1"/>
</dbReference>
<feature type="transmembrane region" description="Helical" evidence="13">
    <location>
        <begin position="501"/>
        <end position="523"/>
    </location>
</feature>
<comment type="similarity">
    <text evidence="2 13">Belongs to the OXA1/ALB3/YidC family. Type 1 subfamily.</text>
</comment>
<comment type="function">
    <text evidence="13">Required for the insertion and/or proper folding and/or complex formation of integral membrane proteins into the membrane. Involved in integration of membrane proteins that insert both dependently and independently of the Sec translocase complex, as well as at least some lipoproteins. Aids folding of multispanning membrane proteins.</text>
</comment>
<sequence>MDTKRLIIFIVLSFGILFGWQTWMEKNNPQPKLASAVATASGVSTASGVAAAPVPAGTLAKGQVITVETDLLRAEINTVGGDIRYLELLKIGATDDPKKPFVLLQDRGQHTYVAQSGLKGDGLPDHTAVFTAAQTSYKLAEGQDAVDVKLEYTGQNGVKTTKVLTFKRGSYLVNVSQQVTNSTDKPLAATGYYRLIRDGKVENPGMFGTHTYTGPAVYTEAGKFQKNDFSAIAKGEEKYVKTSKDGWVAMVQHYFVSAWLLNPIGQQSVCAPNDCRFELGKIANSDNLFYAGTLVDLPQIAPGASQSKAMSLYLGPQETKILDATAVGLDLAKDYGMFAIFSKPLFWLLDKIHAVVGNWGWAIVIVTLLIKAAFYPLSNASYRSMAKMRKLTPRMEALKERFGDDKMKFQQAVMEMYKTEKVNPLGGCLPILIQIPVFIAFYWMLIAAVEMRQAPWAFWITDLSVKDPYYILPVIYAVSMYVQQLLSPPPPDPMQAKMMKMMPVVFSVFFLFFPSGLVLYWVVNNLVSIAQQWWITHRIEQEDKKAAA</sequence>
<gene>
    <name evidence="13 16" type="primary">yidC</name>
    <name evidence="16" type="ORF">INR99_00355</name>
</gene>
<dbReference type="AlphaFoldDB" id="A0A8J7FNX4"/>
<evidence type="ECO:0000256" key="2">
    <source>
        <dbReference type="ARBA" id="ARBA00010527"/>
    </source>
</evidence>
<dbReference type="EMBL" id="JADFUA010000001">
    <property type="protein sequence ID" value="MBE9607791.1"/>
    <property type="molecule type" value="Genomic_DNA"/>
</dbReference>
<evidence type="ECO:0000256" key="3">
    <source>
        <dbReference type="ARBA" id="ARBA00015325"/>
    </source>
</evidence>
<dbReference type="CDD" id="cd20070">
    <property type="entry name" value="5TM_YidC_Alb3"/>
    <property type="match status" value="1"/>
</dbReference>
<dbReference type="GO" id="GO:0005886">
    <property type="term" value="C:plasma membrane"/>
    <property type="evidence" value="ECO:0007669"/>
    <property type="project" value="UniProtKB-SubCell"/>
</dbReference>
<dbReference type="Proteomes" id="UP000604481">
    <property type="component" value="Unassembled WGS sequence"/>
</dbReference>
<evidence type="ECO:0000256" key="7">
    <source>
        <dbReference type="ARBA" id="ARBA00022927"/>
    </source>
</evidence>
<feature type="transmembrane region" description="Helical" evidence="13">
    <location>
        <begin position="359"/>
        <end position="378"/>
    </location>
</feature>
<evidence type="ECO:0000256" key="6">
    <source>
        <dbReference type="ARBA" id="ARBA00022692"/>
    </source>
</evidence>
<dbReference type="Gene3D" id="2.70.98.90">
    <property type="match status" value="1"/>
</dbReference>
<evidence type="ECO:0000256" key="1">
    <source>
        <dbReference type="ARBA" id="ARBA00004429"/>
    </source>
</evidence>
<dbReference type="PANTHER" id="PTHR12428:SF65">
    <property type="entry name" value="CYTOCHROME C OXIDASE ASSEMBLY PROTEIN COX18, MITOCHONDRIAL"/>
    <property type="match status" value="1"/>
</dbReference>
<dbReference type="GO" id="GO:0032977">
    <property type="term" value="F:membrane insertase activity"/>
    <property type="evidence" value="ECO:0007669"/>
    <property type="project" value="InterPro"/>
</dbReference>
<dbReference type="RefSeq" id="WP_194114304.1">
    <property type="nucleotide sequence ID" value="NZ_JADFUA010000001.1"/>
</dbReference>
<evidence type="ECO:0000313" key="17">
    <source>
        <dbReference type="Proteomes" id="UP000604481"/>
    </source>
</evidence>
<dbReference type="GO" id="GO:0015031">
    <property type="term" value="P:protein transport"/>
    <property type="evidence" value="ECO:0007669"/>
    <property type="project" value="UniProtKB-KW"/>
</dbReference>
<dbReference type="InterPro" id="IPR028053">
    <property type="entry name" value="Membr_insert_YidC_N"/>
</dbReference>
<evidence type="ECO:0000256" key="11">
    <source>
        <dbReference type="ARBA" id="ARBA00033245"/>
    </source>
</evidence>
<dbReference type="InterPro" id="IPR047196">
    <property type="entry name" value="YidC_ALB_C"/>
</dbReference>
<dbReference type="NCBIfam" id="TIGR03592">
    <property type="entry name" value="yidC_oxa1_cterm"/>
    <property type="match status" value="1"/>
</dbReference>
<keyword evidence="10 13" id="KW-0143">Chaperone</keyword>
<organism evidence="16 17">
    <name type="scientific">Chitinilyticum piscinae</name>
    <dbReference type="NCBI Taxonomy" id="2866724"/>
    <lineage>
        <taxon>Bacteria</taxon>
        <taxon>Pseudomonadati</taxon>
        <taxon>Pseudomonadota</taxon>
        <taxon>Betaproteobacteria</taxon>
        <taxon>Neisseriales</taxon>
        <taxon>Chitinibacteraceae</taxon>
        <taxon>Chitinilyticum</taxon>
    </lineage>
</organism>
<keyword evidence="17" id="KW-1185">Reference proteome</keyword>
<evidence type="ECO:0000256" key="12">
    <source>
        <dbReference type="ARBA" id="ARBA00033342"/>
    </source>
</evidence>
<keyword evidence="4 13" id="KW-0813">Transport</keyword>
<evidence type="ECO:0000256" key="8">
    <source>
        <dbReference type="ARBA" id="ARBA00022989"/>
    </source>
</evidence>
<dbReference type="GO" id="GO:0051205">
    <property type="term" value="P:protein insertion into membrane"/>
    <property type="evidence" value="ECO:0007669"/>
    <property type="project" value="TreeGrafter"/>
</dbReference>
<evidence type="ECO:0000256" key="10">
    <source>
        <dbReference type="ARBA" id="ARBA00023186"/>
    </source>
</evidence>
<feature type="transmembrane region" description="Helical" evidence="13">
    <location>
        <begin position="424"/>
        <end position="449"/>
    </location>
</feature>
<dbReference type="InterPro" id="IPR028055">
    <property type="entry name" value="YidC/Oxa/ALB_C"/>
</dbReference>
<dbReference type="InterPro" id="IPR038221">
    <property type="entry name" value="YidC_periplasmic_sf"/>
</dbReference>
<evidence type="ECO:0000313" key="16">
    <source>
        <dbReference type="EMBL" id="MBE9607791.1"/>
    </source>
</evidence>
<evidence type="ECO:0000259" key="15">
    <source>
        <dbReference type="Pfam" id="PF14849"/>
    </source>
</evidence>
<dbReference type="HAMAP" id="MF_01810">
    <property type="entry name" value="YidC_type1"/>
    <property type="match status" value="1"/>
</dbReference>
<dbReference type="NCBIfam" id="TIGR03593">
    <property type="entry name" value="yidC_nterm"/>
    <property type="match status" value="1"/>
</dbReference>
<comment type="caution">
    <text evidence="16">The sequence shown here is derived from an EMBL/GenBank/DDBJ whole genome shotgun (WGS) entry which is preliminary data.</text>
</comment>
<comment type="subunit">
    <text evidence="13">Interacts with the Sec translocase complex via SecD. Specifically interacts with transmembrane segments of nascent integral membrane proteins during membrane integration.</text>
</comment>
<evidence type="ECO:0000256" key="13">
    <source>
        <dbReference type="HAMAP-Rule" id="MF_01810"/>
    </source>
</evidence>
<comment type="subcellular location">
    <subcellularLocation>
        <location evidence="1">Cell inner membrane</location>
        <topology evidence="1">Multi-pass membrane protein</topology>
    </subcellularLocation>
    <subcellularLocation>
        <location evidence="13">Cell membrane</location>
        <topology evidence="13">Multi-pass membrane protein</topology>
    </subcellularLocation>
</comment>
<dbReference type="NCBIfam" id="NF002352">
    <property type="entry name" value="PRK01318.1-3"/>
    <property type="match status" value="1"/>
</dbReference>
<dbReference type="PRINTS" id="PR00701">
    <property type="entry name" value="60KDINNERMP"/>
</dbReference>
<evidence type="ECO:0000259" key="14">
    <source>
        <dbReference type="Pfam" id="PF02096"/>
    </source>
</evidence>
<feature type="domain" description="Membrane insertase YidC/Oxa/ALB C-terminal" evidence="14">
    <location>
        <begin position="359"/>
        <end position="536"/>
    </location>
</feature>
<dbReference type="InterPro" id="IPR019998">
    <property type="entry name" value="Membr_insert_YidC"/>
</dbReference>
<protein>
    <recommendedName>
        <fullName evidence="3 13">Membrane protein insertase YidC</fullName>
    </recommendedName>
    <alternativeName>
        <fullName evidence="12 13">Foldase YidC</fullName>
    </alternativeName>
    <alternativeName>
        <fullName evidence="11 13">Membrane integrase YidC</fullName>
    </alternativeName>
    <alternativeName>
        <fullName evidence="13">Membrane protein YidC</fullName>
    </alternativeName>
</protein>
<dbReference type="CDD" id="cd19961">
    <property type="entry name" value="EcYidC-like_peri"/>
    <property type="match status" value="1"/>
</dbReference>
<dbReference type="InterPro" id="IPR001708">
    <property type="entry name" value="YidC/ALB3/OXA1/COX18"/>
</dbReference>
<feature type="domain" description="Membrane insertase YidC N-terminal" evidence="15">
    <location>
        <begin position="65"/>
        <end position="348"/>
    </location>
</feature>
<keyword evidence="5 13" id="KW-1003">Cell membrane</keyword>
<name>A0A8J7FNX4_9NEIS</name>
<keyword evidence="6 13" id="KW-0812">Transmembrane</keyword>
<accession>A0A8J7FNX4</accession>
<dbReference type="Pfam" id="PF14849">
    <property type="entry name" value="YidC_periplas"/>
    <property type="match status" value="1"/>
</dbReference>
<dbReference type="NCBIfam" id="NF002353">
    <property type="entry name" value="PRK01318.1-4"/>
    <property type="match status" value="1"/>
</dbReference>
<evidence type="ECO:0000256" key="4">
    <source>
        <dbReference type="ARBA" id="ARBA00022448"/>
    </source>
</evidence>
<proteinExistence type="inferred from homology"/>
<keyword evidence="9 13" id="KW-0472">Membrane</keyword>
<keyword evidence="8 13" id="KW-1133">Transmembrane helix</keyword>
<dbReference type="PANTHER" id="PTHR12428">
    <property type="entry name" value="OXA1"/>
    <property type="match status" value="1"/>
</dbReference>
<comment type="caution">
    <text evidence="13">Lacks conserved residue(s) required for the propagation of feature annotation.</text>
</comment>